<dbReference type="PROSITE" id="PS51918">
    <property type="entry name" value="RADICAL_SAM"/>
    <property type="match status" value="1"/>
</dbReference>
<sequence>MKFLDDLSRQNLEYEMTELGEKPFRGRQLYKWMYSKGVFDLQEMTDLSKQLRQKLEQKYGFRKIEVIEKIQSKKDGSTKVLLELGDKNRIETVILRDGERLTGCVSTQVGCRMGCSFCSTAKIGLIRNLKTGEIVRQIIIMNRLLSEKNEKLSNIVFMGMGEPLDNLDNLNEAIKIILDENGLNFSHRKVTVSTCGMVNELKKMYEELDSPVNLAVSLNFTDNKIRQRYMPVSKKYPVEALISTLRNLLLQKRKRITIEYVLLKNINDSQMDAKYLAEVLRGLPVKINLIVYNDSDIGFNSAADENVLAFQKVLLDKGFSAFIRKSLGSDIEGACGQLYAKYNKKI</sequence>
<reference evidence="16 17" key="1">
    <citation type="journal article" date="2018" name="Nat. Biotechnol.">
        <title>A standardized bacterial taxonomy based on genome phylogeny substantially revises the tree of life.</title>
        <authorList>
            <person name="Parks D.H."/>
            <person name="Chuvochina M."/>
            <person name="Waite D.W."/>
            <person name="Rinke C."/>
            <person name="Skarshewski A."/>
            <person name="Chaumeil P.A."/>
            <person name="Hugenholtz P."/>
        </authorList>
    </citation>
    <scope>NUCLEOTIDE SEQUENCE [LARGE SCALE GENOMIC DNA]</scope>
    <source>
        <strain evidence="16">UBA8672</strain>
    </source>
</reference>
<dbReference type="Pfam" id="PF21016">
    <property type="entry name" value="RlmN_N"/>
    <property type="match status" value="1"/>
</dbReference>
<dbReference type="SUPFAM" id="SSF102114">
    <property type="entry name" value="Radical SAM enzymes"/>
    <property type="match status" value="1"/>
</dbReference>
<dbReference type="InterPro" id="IPR013785">
    <property type="entry name" value="Aldolase_TIM"/>
</dbReference>
<comment type="caution">
    <text evidence="16">The sequence shown here is derived from an EMBL/GenBank/DDBJ whole genome shotgun (WGS) entry which is preliminary data.</text>
</comment>
<organism evidence="16 17">
    <name type="scientific">Flexistipes sinusarabici</name>
    <dbReference type="NCBI Taxonomy" id="2352"/>
    <lineage>
        <taxon>Bacteria</taxon>
        <taxon>Pseudomonadati</taxon>
        <taxon>Deferribacterota</taxon>
        <taxon>Deferribacteres</taxon>
        <taxon>Deferribacterales</taxon>
        <taxon>Flexistipitaceae</taxon>
        <taxon>Flexistipes</taxon>
    </lineage>
</organism>
<dbReference type="SFLD" id="SFLDG01062">
    <property type="entry name" value="methyltransferase_(Class_A)"/>
    <property type="match status" value="1"/>
</dbReference>
<feature type="binding site" evidence="14">
    <location>
        <position position="293"/>
    </location>
    <ligand>
        <name>S-adenosyl-L-methionine</name>
        <dbReference type="ChEBI" id="CHEBI:59789"/>
    </ligand>
</feature>
<dbReference type="FunFam" id="3.20.20.70:FF:000014">
    <property type="entry name" value="Probable dual-specificity RNA methyltransferase RlmN"/>
    <property type="match status" value="1"/>
</dbReference>
<comment type="subcellular location">
    <subcellularLocation>
        <location evidence="1 14">Cytoplasm</location>
    </subcellularLocation>
</comment>
<keyword evidence="7 14" id="KW-0808">Transferase</keyword>
<evidence type="ECO:0000313" key="17">
    <source>
        <dbReference type="Proteomes" id="UP000262325"/>
    </source>
</evidence>
<evidence type="ECO:0000259" key="15">
    <source>
        <dbReference type="PROSITE" id="PS51918"/>
    </source>
</evidence>
<comment type="catalytic activity">
    <reaction evidence="14">
        <text>adenosine(37) in tRNA + 2 reduced [2Fe-2S]-[ferredoxin] + 2 S-adenosyl-L-methionine = 2-methyladenosine(37) in tRNA + 5'-deoxyadenosine + L-methionine + 2 oxidized [2Fe-2S]-[ferredoxin] + S-adenosyl-L-homocysteine</text>
        <dbReference type="Rhea" id="RHEA:43332"/>
        <dbReference type="Rhea" id="RHEA-COMP:10000"/>
        <dbReference type="Rhea" id="RHEA-COMP:10001"/>
        <dbReference type="Rhea" id="RHEA-COMP:10162"/>
        <dbReference type="Rhea" id="RHEA-COMP:10485"/>
        <dbReference type="ChEBI" id="CHEBI:17319"/>
        <dbReference type="ChEBI" id="CHEBI:33737"/>
        <dbReference type="ChEBI" id="CHEBI:33738"/>
        <dbReference type="ChEBI" id="CHEBI:57844"/>
        <dbReference type="ChEBI" id="CHEBI:57856"/>
        <dbReference type="ChEBI" id="CHEBI:59789"/>
        <dbReference type="ChEBI" id="CHEBI:74411"/>
        <dbReference type="ChEBI" id="CHEBI:74497"/>
        <dbReference type="EC" id="2.1.1.192"/>
    </reaction>
</comment>
<feature type="domain" description="Radical SAM core" evidence="15">
    <location>
        <begin position="97"/>
        <end position="330"/>
    </location>
</feature>
<gene>
    <name evidence="14 16" type="primary">rlmN</name>
    <name evidence="16" type="ORF">DHM44_01550</name>
</gene>
<keyword evidence="6 14" id="KW-0489">Methyltransferase</keyword>
<dbReference type="GO" id="GO:0030488">
    <property type="term" value="P:tRNA methylation"/>
    <property type="evidence" value="ECO:0007669"/>
    <property type="project" value="UniProtKB-UniRule"/>
</dbReference>
<evidence type="ECO:0000256" key="3">
    <source>
        <dbReference type="ARBA" id="ARBA00022485"/>
    </source>
</evidence>
<keyword evidence="9 14" id="KW-0819">tRNA processing</keyword>
<comment type="caution">
    <text evidence="14">Lacks conserved residue(s) required for the propagation of feature annotation.</text>
</comment>
<evidence type="ECO:0000313" key="16">
    <source>
        <dbReference type="EMBL" id="HCW92345.1"/>
    </source>
</evidence>
<protein>
    <recommendedName>
        <fullName evidence="14">Probable dual-specificity RNA methyltransferase RlmN</fullName>
        <ecNumber evidence="14">2.1.1.192</ecNumber>
    </recommendedName>
    <alternativeName>
        <fullName evidence="14">23S rRNA (adenine(2503)-C(2))-methyltransferase</fullName>
    </alternativeName>
    <alternativeName>
        <fullName evidence="14">23S rRNA m2A2503 methyltransferase</fullName>
    </alternativeName>
    <alternativeName>
        <fullName evidence="14">Ribosomal RNA large subunit methyltransferase N</fullName>
    </alternativeName>
    <alternativeName>
        <fullName evidence="14">tRNA (adenine(37)-C(2))-methyltransferase</fullName>
    </alternativeName>
    <alternativeName>
        <fullName evidence="14">tRNA m2A37 methyltransferase</fullName>
    </alternativeName>
</protein>
<dbReference type="InterPro" id="IPR058240">
    <property type="entry name" value="rSAM_sf"/>
</dbReference>
<feature type="binding site" evidence="14">
    <location>
        <position position="118"/>
    </location>
    <ligand>
        <name>[4Fe-4S] cluster</name>
        <dbReference type="ChEBI" id="CHEBI:49883"/>
        <note>4Fe-4S-S-AdoMet</note>
    </ligand>
</feature>
<keyword evidence="13 14" id="KW-1015">Disulfide bond</keyword>
<evidence type="ECO:0000256" key="5">
    <source>
        <dbReference type="ARBA" id="ARBA00022552"/>
    </source>
</evidence>
<evidence type="ECO:0000256" key="1">
    <source>
        <dbReference type="ARBA" id="ARBA00004496"/>
    </source>
</evidence>
<dbReference type="InterPro" id="IPR007197">
    <property type="entry name" value="rSAM"/>
</dbReference>
<proteinExistence type="inferred from homology"/>
<keyword evidence="4 14" id="KW-0963">Cytoplasm</keyword>
<evidence type="ECO:0000256" key="8">
    <source>
        <dbReference type="ARBA" id="ARBA00022691"/>
    </source>
</evidence>
<dbReference type="Gene3D" id="3.20.20.70">
    <property type="entry name" value="Aldolase class I"/>
    <property type="match status" value="1"/>
</dbReference>
<feature type="active site" description="S-methylcysteine intermediate" evidence="14">
    <location>
        <position position="335"/>
    </location>
</feature>
<keyword evidence="12 14" id="KW-0411">Iron-sulfur</keyword>
<evidence type="ECO:0000256" key="4">
    <source>
        <dbReference type="ARBA" id="ARBA00022490"/>
    </source>
</evidence>
<dbReference type="GO" id="GO:0046872">
    <property type="term" value="F:metal ion binding"/>
    <property type="evidence" value="ECO:0007669"/>
    <property type="project" value="UniProtKB-KW"/>
</dbReference>
<keyword evidence="11 14" id="KW-0408">Iron</keyword>
<comment type="cofactor">
    <cofactor evidence="14">
        <name>[4Fe-4S] cluster</name>
        <dbReference type="ChEBI" id="CHEBI:49883"/>
    </cofactor>
    <text evidence="14">Binds 1 [4Fe-4S] cluster. The cluster is coordinated with 3 cysteines and an exchangeable S-adenosyl-L-methionine.</text>
</comment>
<dbReference type="SFLD" id="SFLDF00275">
    <property type="entry name" value="adenosine_C2_methyltransferase"/>
    <property type="match status" value="1"/>
</dbReference>
<evidence type="ECO:0000256" key="12">
    <source>
        <dbReference type="ARBA" id="ARBA00023014"/>
    </source>
</evidence>
<evidence type="ECO:0000256" key="10">
    <source>
        <dbReference type="ARBA" id="ARBA00022723"/>
    </source>
</evidence>
<feature type="binding site" evidence="14">
    <location>
        <position position="115"/>
    </location>
    <ligand>
        <name>[4Fe-4S] cluster</name>
        <dbReference type="ChEBI" id="CHEBI:49883"/>
        <note>4Fe-4S-S-AdoMet</note>
    </ligand>
</feature>
<keyword evidence="8 14" id="KW-0949">S-adenosyl-L-methionine</keyword>
<comment type="miscellaneous">
    <text evidence="14">Reaction proceeds by a ping-pong mechanism involving intermediate methylation of a conserved cysteine residue.</text>
</comment>
<dbReference type="SFLD" id="SFLDS00029">
    <property type="entry name" value="Radical_SAM"/>
    <property type="match status" value="1"/>
</dbReference>
<dbReference type="GO" id="GO:0000049">
    <property type="term" value="F:tRNA binding"/>
    <property type="evidence" value="ECO:0007669"/>
    <property type="project" value="UniProtKB-UniRule"/>
</dbReference>
<dbReference type="HAMAP" id="MF_01849">
    <property type="entry name" value="RNA_methyltr_RlmN"/>
    <property type="match status" value="1"/>
</dbReference>
<dbReference type="GO" id="GO:0005737">
    <property type="term" value="C:cytoplasm"/>
    <property type="evidence" value="ECO:0007669"/>
    <property type="project" value="UniProtKB-SubCell"/>
</dbReference>
<feature type="binding site" evidence="14">
    <location>
        <begin position="161"/>
        <end position="162"/>
    </location>
    <ligand>
        <name>S-adenosyl-L-methionine</name>
        <dbReference type="ChEBI" id="CHEBI:59789"/>
    </ligand>
</feature>
<evidence type="ECO:0000256" key="13">
    <source>
        <dbReference type="ARBA" id="ARBA00023157"/>
    </source>
</evidence>
<evidence type="ECO:0000256" key="2">
    <source>
        <dbReference type="ARBA" id="ARBA00007544"/>
    </source>
</evidence>
<dbReference type="GO" id="GO:0051539">
    <property type="term" value="F:4 iron, 4 sulfur cluster binding"/>
    <property type="evidence" value="ECO:0007669"/>
    <property type="project" value="UniProtKB-UniRule"/>
</dbReference>
<evidence type="ECO:0000256" key="7">
    <source>
        <dbReference type="ARBA" id="ARBA00022679"/>
    </source>
</evidence>
<feature type="binding site" evidence="14">
    <location>
        <position position="193"/>
    </location>
    <ligand>
        <name>S-adenosyl-L-methionine</name>
        <dbReference type="ChEBI" id="CHEBI:59789"/>
    </ligand>
</feature>
<comment type="function">
    <text evidence="14">Specifically methylates position 2 of adenine 2503 in 23S rRNA and position 2 of adenine 37 in tRNAs.</text>
</comment>
<dbReference type="EC" id="2.1.1.192" evidence="14"/>
<dbReference type="GO" id="GO:0070475">
    <property type="term" value="P:rRNA base methylation"/>
    <property type="evidence" value="ECO:0007669"/>
    <property type="project" value="UniProtKB-UniRule"/>
</dbReference>
<comment type="catalytic activity">
    <reaction evidence="14">
        <text>adenosine(2503) in 23S rRNA + 2 reduced [2Fe-2S]-[ferredoxin] + 2 S-adenosyl-L-methionine = 2-methyladenosine(2503) in 23S rRNA + 5'-deoxyadenosine + L-methionine + 2 oxidized [2Fe-2S]-[ferredoxin] + S-adenosyl-L-homocysteine</text>
        <dbReference type="Rhea" id="RHEA:42916"/>
        <dbReference type="Rhea" id="RHEA-COMP:10000"/>
        <dbReference type="Rhea" id="RHEA-COMP:10001"/>
        <dbReference type="Rhea" id="RHEA-COMP:10152"/>
        <dbReference type="Rhea" id="RHEA-COMP:10282"/>
        <dbReference type="ChEBI" id="CHEBI:17319"/>
        <dbReference type="ChEBI" id="CHEBI:33737"/>
        <dbReference type="ChEBI" id="CHEBI:33738"/>
        <dbReference type="ChEBI" id="CHEBI:57844"/>
        <dbReference type="ChEBI" id="CHEBI:57856"/>
        <dbReference type="ChEBI" id="CHEBI:59789"/>
        <dbReference type="ChEBI" id="CHEBI:74411"/>
        <dbReference type="ChEBI" id="CHEBI:74497"/>
        <dbReference type="EC" id="2.1.1.192"/>
    </reaction>
</comment>
<feature type="binding site" evidence="14">
    <location>
        <position position="111"/>
    </location>
    <ligand>
        <name>[4Fe-4S] cluster</name>
        <dbReference type="ChEBI" id="CHEBI:49883"/>
        <note>4Fe-4S-S-AdoMet</note>
    </ligand>
</feature>
<dbReference type="Pfam" id="PF04055">
    <property type="entry name" value="Radical_SAM"/>
    <property type="match status" value="1"/>
</dbReference>
<evidence type="ECO:0000256" key="6">
    <source>
        <dbReference type="ARBA" id="ARBA00022603"/>
    </source>
</evidence>
<feature type="active site" description="Proton acceptor" evidence="14">
    <location>
        <position position="91"/>
    </location>
</feature>
<comment type="similarity">
    <text evidence="2 14">Belongs to the radical SAM superfamily. RlmN family.</text>
</comment>
<dbReference type="PANTHER" id="PTHR30544">
    <property type="entry name" value="23S RRNA METHYLTRANSFERASE"/>
    <property type="match status" value="1"/>
</dbReference>
<dbReference type="AlphaFoldDB" id="A0A3D5Q905"/>
<dbReference type="PIRSF" id="PIRSF006004">
    <property type="entry name" value="CHP00048"/>
    <property type="match status" value="1"/>
</dbReference>
<name>A0A3D5Q905_FLESI</name>
<dbReference type="CDD" id="cd01335">
    <property type="entry name" value="Radical_SAM"/>
    <property type="match status" value="1"/>
</dbReference>
<feature type="binding site" evidence="14">
    <location>
        <begin position="217"/>
        <end position="219"/>
    </location>
    <ligand>
        <name>S-adenosyl-L-methionine</name>
        <dbReference type="ChEBI" id="CHEBI:59789"/>
    </ligand>
</feature>
<dbReference type="GO" id="GO:0002935">
    <property type="term" value="F:tRNA (adenine(37)-C2)-methyltransferase activity"/>
    <property type="evidence" value="ECO:0007669"/>
    <property type="project" value="UniProtKB-UniRule"/>
</dbReference>
<evidence type="ECO:0000256" key="11">
    <source>
        <dbReference type="ARBA" id="ARBA00023004"/>
    </source>
</evidence>
<keyword evidence="5 14" id="KW-0698">rRNA processing</keyword>
<keyword evidence="3 14" id="KW-0004">4Fe-4S</keyword>
<dbReference type="PANTHER" id="PTHR30544:SF5">
    <property type="entry name" value="RADICAL SAM CORE DOMAIN-CONTAINING PROTEIN"/>
    <property type="match status" value="1"/>
</dbReference>
<evidence type="ECO:0000256" key="9">
    <source>
        <dbReference type="ARBA" id="ARBA00022694"/>
    </source>
</evidence>
<accession>A0A3D5Q905</accession>
<evidence type="ECO:0000256" key="14">
    <source>
        <dbReference type="HAMAP-Rule" id="MF_01849"/>
    </source>
</evidence>
<dbReference type="InterPro" id="IPR027492">
    <property type="entry name" value="RNA_MTrfase_RlmN"/>
</dbReference>
<dbReference type="Proteomes" id="UP000262325">
    <property type="component" value="Unassembled WGS sequence"/>
</dbReference>
<dbReference type="InterPro" id="IPR048641">
    <property type="entry name" value="RlmN_N"/>
</dbReference>
<dbReference type="GO" id="GO:0019843">
    <property type="term" value="F:rRNA binding"/>
    <property type="evidence" value="ECO:0007669"/>
    <property type="project" value="UniProtKB-UniRule"/>
</dbReference>
<dbReference type="InterPro" id="IPR040072">
    <property type="entry name" value="Methyltransferase_A"/>
</dbReference>
<dbReference type="NCBIfam" id="TIGR00048">
    <property type="entry name" value="rRNA_mod_RlmN"/>
    <property type="match status" value="1"/>
</dbReference>
<dbReference type="Gene3D" id="1.10.150.530">
    <property type="match status" value="1"/>
</dbReference>
<dbReference type="EMBL" id="DPPF01000032">
    <property type="protein sequence ID" value="HCW92345.1"/>
    <property type="molecule type" value="Genomic_DNA"/>
</dbReference>
<dbReference type="GO" id="GO:0070040">
    <property type="term" value="F:rRNA (adenine(2503)-C2-)-methyltransferase activity"/>
    <property type="evidence" value="ECO:0007669"/>
    <property type="project" value="UniProtKB-UniRule"/>
</dbReference>
<keyword evidence="10 14" id="KW-0479">Metal-binding</keyword>
<dbReference type="InterPro" id="IPR004383">
    <property type="entry name" value="rRNA_lsu_MTrfase_RlmN/Cfr"/>
</dbReference>